<dbReference type="AlphaFoldDB" id="A0A0J8B7Z0"/>
<accession>A0A0J8B7Z0</accession>
<sequence>MKKQQRAPFLVVDYHHFPWQHLAAPPEQIQRSIELLFHPA</sequence>
<gene>
    <name evidence="1" type="ORF">BVRB_6g155540</name>
</gene>
<proteinExistence type="predicted"/>
<dbReference type="Gramene" id="KMS97384">
    <property type="protein sequence ID" value="KMS97384"/>
    <property type="gene ID" value="BVRB_6g155540"/>
</dbReference>
<organism evidence="1 2">
    <name type="scientific">Beta vulgaris subsp. vulgaris</name>
    <name type="common">Beet</name>
    <dbReference type="NCBI Taxonomy" id="3555"/>
    <lineage>
        <taxon>Eukaryota</taxon>
        <taxon>Viridiplantae</taxon>
        <taxon>Streptophyta</taxon>
        <taxon>Embryophyta</taxon>
        <taxon>Tracheophyta</taxon>
        <taxon>Spermatophyta</taxon>
        <taxon>Magnoliopsida</taxon>
        <taxon>eudicotyledons</taxon>
        <taxon>Gunneridae</taxon>
        <taxon>Pentapetalae</taxon>
        <taxon>Caryophyllales</taxon>
        <taxon>Chenopodiaceae</taxon>
        <taxon>Betoideae</taxon>
        <taxon>Beta</taxon>
    </lineage>
</organism>
<evidence type="ECO:0000313" key="1">
    <source>
        <dbReference type="EMBL" id="KMS97384.1"/>
    </source>
</evidence>
<dbReference type="Proteomes" id="UP000035740">
    <property type="component" value="Unassembled WGS sequence"/>
</dbReference>
<evidence type="ECO:0000313" key="2">
    <source>
        <dbReference type="Proteomes" id="UP000035740"/>
    </source>
</evidence>
<dbReference type="EMBL" id="KQ090323">
    <property type="protein sequence ID" value="KMS97384.1"/>
    <property type="molecule type" value="Genomic_DNA"/>
</dbReference>
<keyword evidence="2" id="KW-1185">Reference proteome</keyword>
<reference evidence="1 2" key="1">
    <citation type="journal article" date="2014" name="Nature">
        <title>The genome of the recently domesticated crop plant sugar beet (Beta vulgaris).</title>
        <authorList>
            <person name="Dohm J.C."/>
            <person name="Minoche A.E."/>
            <person name="Holtgrawe D."/>
            <person name="Capella-Gutierrez S."/>
            <person name="Zakrzewski F."/>
            <person name="Tafer H."/>
            <person name="Rupp O."/>
            <person name="Sorensen T.R."/>
            <person name="Stracke R."/>
            <person name="Reinhardt R."/>
            <person name="Goesmann A."/>
            <person name="Kraft T."/>
            <person name="Schulz B."/>
            <person name="Stadler P.F."/>
            <person name="Schmidt T."/>
            <person name="Gabaldon T."/>
            <person name="Lehrach H."/>
            <person name="Weisshaar B."/>
            <person name="Himmelbauer H."/>
        </authorList>
    </citation>
    <scope>NUCLEOTIDE SEQUENCE [LARGE SCALE GENOMIC DNA]</scope>
    <source>
        <tissue evidence="1">Taproot</tissue>
    </source>
</reference>
<protein>
    <submittedName>
        <fullName evidence="1">Uncharacterized protein</fullName>
    </submittedName>
</protein>
<name>A0A0J8B7Z0_BETVV</name>